<dbReference type="CDD" id="cd01335">
    <property type="entry name" value="Radical_SAM"/>
    <property type="match status" value="1"/>
</dbReference>
<sequence>MDFTPAYKRLSPQEFSRRIAEGFRRLRACDLCPRRCGVNRLRGEKGICRAGREVVVSSYGPHFGEESPLVGLFGSGTIFFTYCPLKCVYCQNYEISQLGEGSPVSIKELARIMLRLQARGCHNINLVTPTHFVPHILAALYHASKEGLAIPIVYNTSGYESLETLALLDGIVDIYMPDFKYADSKTAAKYSGVRDYPEVAKAALKEMQRQVGDLEIDERGLAVRGLLVRHLVLPENLAGTEEVMDFLSQEVSPRCFVNVMGQYYPAYRAHEFPPLNRRITLQEYRTAIEAALKRGLRVYRD</sequence>
<dbReference type="GO" id="GO:0003824">
    <property type="term" value="F:catalytic activity"/>
    <property type="evidence" value="ECO:0007669"/>
    <property type="project" value="InterPro"/>
</dbReference>
<evidence type="ECO:0000256" key="5">
    <source>
        <dbReference type="PIRSR" id="PIRSR004869-50"/>
    </source>
</evidence>
<dbReference type="PIRSF" id="PIRSF004869">
    <property type="entry name" value="PflX_prd"/>
    <property type="match status" value="1"/>
</dbReference>
<dbReference type="InterPro" id="IPR058240">
    <property type="entry name" value="rSAM_sf"/>
</dbReference>
<evidence type="ECO:0000256" key="4">
    <source>
        <dbReference type="ARBA" id="ARBA00023014"/>
    </source>
</evidence>
<gene>
    <name evidence="7" type="ordered locus">Adeg_1956</name>
</gene>
<keyword evidence="1 5" id="KW-0949">S-adenosyl-L-methionine</keyword>
<organism evidence="7 8">
    <name type="scientific">Ammonifex degensii (strain DSM 10501 / KC4)</name>
    <dbReference type="NCBI Taxonomy" id="429009"/>
    <lineage>
        <taxon>Bacteria</taxon>
        <taxon>Bacillati</taxon>
        <taxon>Bacillota</taxon>
        <taxon>Clostridia</taxon>
        <taxon>Thermoanaerobacterales</taxon>
        <taxon>Thermoanaerobacteraceae</taxon>
        <taxon>Ammonifex</taxon>
    </lineage>
</organism>
<dbReference type="OrthoDB" id="9781783at2"/>
<dbReference type="InterPro" id="IPR016431">
    <property type="entry name" value="Pyrv-formate_lyase-activ_prd"/>
</dbReference>
<dbReference type="AlphaFoldDB" id="C9R9Q6"/>
<evidence type="ECO:0000313" key="8">
    <source>
        <dbReference type="Proteomes" id="UP000002620"/>
    </source>
</evidence>
<reference evidence="7 8" key="1">
    <citation type="submission" date="2009-10" db="EMBL/GenBank/DDBJ databases">
        <title>Complete sequence of chromosome of Ammonifex degensii KC4.</title>
        <authorList>
            <consortium name="US DOE Joint Genome Institute"/>
            <person name="Kerfeld C."/>
            <person name="Goodner B."/>
            <person name="Huber H."/>
            <person name="Stetter K."/>
            <person name="Lucas S."/>
            <person name="Copeland A."/>
            <person name="Lapidus A."/>
            <person name="Glavina del Rio T."/>
            <person name="Dalin E."/>
            <person name="Tice H."/>
            <person name="Bruce D."/>
            <person name="Goodwin L."/>
            <person name="Pitluck S."/>
            <person name="Saunders E."/>
            <person name="Brettin T."/>
            <person name="Detter J.C."/>
            <person name="Han C."/>
            <person name="Larimer F."/>
            <person name="Land M."/>
            <person name="Hauser L."/>
            <person name="Kyrpides N."/>
            <person name="Ovchinnikova G."/>
            <person name="Richardson P."/>
        </authorList>
    </citation>
    <scope>NUCLEOTIDE SEQUENCE [LARGE SCALE GENOMIC DNA]</scope>
    <source>
        <strain evidence="8">DSM 10501 / KC4</strain>
    </source>
</reference>
<protein>
    <submittedName>
        <fullName evidence="7">Radical SAM domain protein</fullName>
    </submittedName>
</protein>
<accession>C9R9Q6</accession>
<evidence type="ECO:0000256" key="2">
    <source>
        <dbReference type="ARBA" id="ARBA00022723"/>
    </source>
</evidence>
<dbReference type="SFLD" id="SFLDG01099">
    <property type="entry name" value="Uncharacterised_Radical_SAM_Su"/>
    <property type="match status" value="1"/>
</dbReference>
<feature type="binding site" evidence="5">
    <location>
        <position position="87"/>
    </location>
    <ligand>
        <name>[4Fe-4S] cluster</name>
        <dbReference type="ChEBI" id="CHEBI:49883"/>
        <note>4Fe-4S-S-AdoMet</note>
    </ligand>
</feature>
<feature type="domain" description="Radical SAM core" evidence="6">
    <location>
        <begin position="78"/>
        <end position="209"/>
    </location>
</feature>
<dbReference type="Proteomes" id="UP000002620">
    <property type="component" value="Chromosome"/>
</dbReference>
<dbReference type="HOGENOM" id="CLU_062674_0_1_9"/>
<dbReference type="SFLD" id="SFLDS00029">
    <property type="entry name" value="Radical_SAM"/>
    <property type="match status" value="1"/>
</dbReference>
<feature type="binding site" evidence="5">
    <location>
        <position position="83"/>
    </location>
    <ligand>
        <name>[4Fe-4S] cluster</name>
        <dbReference type="ChEBI" id="CHEBI:49883"/>
        <note>4Fe-4S-S-AdoMet</note>
    </ligand>
</feature>
<dbReference type="eggNOG" id="COG1313">
    <property type="taxonomic scope" value="Bacteria"/>
</dbReference>
<dbReference type="InterPro" id="IPR040085">
    <property type="entry name" value="MJ0674-like"/>
</dbReference>
<dbReference type="InterPro" id="IPR013785">
    <property type="entry name" value="Aldolase_TIM"/>
</dbReference>
<dbReference type="GO" id="GO:0046872">
    <property type="term" value="F:metal ion binding"/>
    <property type="evidence" value="ECO:0007669"/>
    <property type="project" value="UniProtKB-KW"/>
</dbReference>
<dbReference type="Gene3D" id="3.20.20.70">
    <property type="entry name" value="Aldolase class I"/>
    <property type="match status" value="1"/>
</dbReference>
<dbReference type="PANTHER" id="PTHR43075">
    <property type="entry name" value="FORMATE LYASE ACTIVATING ENZYME, PUTATIVE (AFU_ORTHOLOGUE AFUA_2G15630)-RELATED"/>
    <property type="match status" value="1"/>
</dbReference>
<dbReference type="EMBL" id="CP001785">
    <property type="protein sequence ID" value="ACX53035.1"/>
    <property type="molecule type" value="Genomic_DNA"/>
</dbReference>
<comment type="cofactor">
    <cofactor evidence="5">
        <name>[4Fe-4S] cluster</name>
        <dbReference type="ChEBI" id="CHEBI:49883"/>
    </cofactor>
    <text evidence="5">Binds 1 [4Fe-4S] cluster. The cluster is coordinated with 3 cysteines and an exchangeable S-adenosyl-L-methionine.</text>
</comment>
<evidence type="ECO:0000313" key="7">
    <source>
        <dbReference type="EMBL" id="ACX53035.1"/>
    </source>
</evidence>
<dbReference type="InterPro" id="IPR007197">
    <property type="entry name" value="rSAM"/>
</dbReference>
<keyword evidence="4 5" id="KW-0411">Iron-sulfur</keyword>
<dbReference type="KEGG" id="adg:Adeg_1956"/>
<proteinExistence type="predicted"/>
<keyword evidence="2 5" id="KW-0479">Metal-binding</keyword>
<name>C9R9Q6_AMMDK</name>
<dbReference type="RefSeq" id="WP_015739912.1">
    <property type="nucleotide sequence ID" value="NC_013385.1"/>
</dbReference>
<keyword evidence="3 5" id="KW-0408">Iron</keyword>
<evidence type="ECO:0000256" key="3">
    <source>
        <dbReference type="ARBA" id="ARBA00023004"/>
    </source>
</evidence>
<feature type="binding site" evidence="5">
    <location>
        <position position="90"/>
    </location>
    <ligand>
        <name>[4Fe-4S] cluster</name>
        <dbReference type="ChEBI" id="CHEBI:49883"/>
        <note>4Fe-4S-S-AdoMet</note>
    </ligand>
</feature>
<dbReference type="SUPFAM" id="SSF102114">
    <property type="entry name" value="Radical SAM enzymes"/>
    <property type="match status" value="1"/>
</dbReference>
<dbReference type="Pfam" id="PF04055">
    <property type="entry name" value="Radical_SAM"/>
    <property type="match status" value="1"/>
</dbReference>
<evidence type="ECO:0000259" key="6">
    <source>
        <dbReference type="Pfam" id="PF04055"/>
    </source>
</evidence>
<evidence type="ECO:0000256" key="1">
    <source>
        <dbReference type="ARBA" id="ARBA00022691"/>
    </source>
</evidence>
<dbReference type="GO" id="GO:0051536">
    <property type="term" value="F:iron-sulfur cluster binding"/>
    <property type="evidence" value="ECO:0007669"/>
    <property type="project" value="UniProtKB-KW"/>
</dbReference>
<keyword evidence="8" id="KW-1185">Reference proteome</keyword>
<dbReference type="PANTHER" id="PTHR43075:SF1">
    <property type="entry name" value="FORMATE LYASE ACTIVATING ENZYME, PUTATIVE (AFU_ORTHOLOGUE AFUA_2G15630)-RELATED"/>
    <property type="match status" value="1"/>
</dbReference>